<proteinExistence type="predicted"/>
<reference evidence="2" key="1">
    <citation type="journal article" date="2023" name="G3 (Bethesda)">
        <title>Genome assembly and association tests identify interacting loci associated with vigor, precocity, and sex in interspecific pistachio rootstocks.</title>
        <authorList>
            <person name="Palmer W."/>
            <person name="Jacygrad E."/>
            <person name="Sagayaradj S."/>
            <person name="Cavanaugh K."/>
            <person name="Han R."/>
            <person name="Bertier L."/>
            <person name="Beede B."/>
            <person name="Kafkas S."/>
            <person name="Golino D."/>
            <person name="Preece J."/>
            <person name="Michelmore R."/>
        </authorList>
    </citation>
    <scope>NUCLEOTIDE SEQUENCE [LARGE SCALE GENOMIC DNA]</scope>
</reference>
<evidence type="ECO:0000313" key="2">
    <source>
        <dbReference type="Proteomes" id="UP001163603"/>
    </source>
</evidence>
<dbReference type="Proteomes" id="UP001163603">
    <property type="component" value="Chromosome 4"/>
</dbReference>
<protein>
    <submittedName>
        <fullName evidence="1">Uncharacterized protein</fullName>
    </submittedName>
</protein>
<gene>
    <name evidence="1" type="ORF">Pint_18219</name>
</gene>
<keyword evidence="2" id="KW-1185">Reference proteome</keyword>
<comment type="caution">
    <text evidence="1">The sequence shown here is derived from an EMBL/GenBank/DDBJ whole genome shotgun (WGS) entry which is preliminary data.</text>
</comment>
<sequence length="864" mass="96726">MDSYKVEVEADSQVCADSEMLSISDASSEDENSKSRGKGANNKMKLRSIRLPSLRPCLRPLKSPSLLAAYAPTSEQSTPVVISDASPNYTKPTSCSDGKNGHFQKPSRMLSRRSSFKPVKSLTRVSSTKFRMRKSSGGTDQKKKLKKTRSIKIASFGSSRASVKEENAESSFFGDDQNGRNSKIGKPKSDSSTRVFKRTTTLRPQRILTKTVSLKPKRPSKKRSQVSDSSIVRATCSSTLKDSKFSPRIEQQTGGNESGGISAVKVCPYSYCSLHGHRHGNLPPLKRFVSMRRRLLKAQKSMKPDSHPVPKAKHSSNRRKGTKTSQLVYNGGYVQQQAAKDRRENSSVTDKAFKVELKGEGTHFIEDKHIDVSENLTDILFGKTSCLQSRLEQHKTSNSLEDKPSIQAGSLSTFQETNEDEYCNKAIEPVEPIPEASDSKRTEEKIVASDTHRGDNKLIHTLDHRETVDSCLPEVKDSIQSDNLSLKLDDIVSTSNEGGPVDAAVNQEVNGETVASLNLEMFKGYSGSKKVVDVSTTTREIDEDFEPDNRFHEGFSQSGDPLPNFTTDGCHKTQIKKQNFTGFWGMIYQHMISGIATEVETQLPLDGKDKEEKDEEDHTLSHNSDPVSHQSSSGTDQDMEMRDRKNRSSRIERDQIEAIKLIEEAIDEIQLPEIQDDSPDDQSITGNVNPEMETQKKHGEDGELFILTTNDTAEDTYRESKNRKSDHLKTEEPETVPKLGNKSKPQMQKSWSNLKKLILLKKFIKALEKVRKFNSQEPRYLPLDPASEAEKVHLRHQSTEDRKNAEEWKLDYALQQVVAKLTPARKRKVELLVEAFETVTPALEVKDHQRHSAAASPHAKLVLA</sequence>
<dbReference type="EMBL" id="CM047739">
    <property type="protein sequence ID" value="KAJ0042701.1"/>
    <property type="molecule type" value="Genomic_DNA"/>
</dbReference>
<name>A0ACC0YXQ3_9ROSI</name>
<organism evidence="1 2">
    <name type="scientific">Pistacia integerrima</name>
    <dbReference type="NCBI Taxonomy" id="434235"/>
    <lineage>
        <taxon>Eukaryota</taxon>
        <taxon>Viridiplantae</taxon>
        <taxon>Streptophyta</taxon>
        <taxon>Embryophyta</taxon>
        <taxon>Tracheophyta</taxon>
        <taxon>Spermatophyta</taxon>
        <taxon>Magnoliopsida</taxon>
        <taxon>eudicotyledons</taxon>
        <taxon>Gunneridae</taxon>
        <taxon>Pentapetalae</taxon>
        <taxon>rosids</taxon>
        <taxon>malvids</taxon>
        <taxon>Sapindales</taxon>
        <taxon>Anacardiaceae</taxon>
        <taxon>Pistacia</taxon>
    </lineage>
</organism>
<accession>A0ACC0YXQ3</accession>
<evidence type="ECO:0000313" key="1">
    <source>
        <dbReference type="EMBL" id="KAJ0042701.1"/>
    </source>
</evidence>